<gene>
    <name evidence="1" type="ORF">MSG28_003181</name>
</gene>
<name>A0ACC0KEB4_CHOFU</name>
<dbReference type="Proteomes" id="UP001064048">
    <property type="component" value="Chromosome 5"/>
</dbReference>
<evidence type="ECO:0000313" key="1">
    <source>
        <dbReference type="EMBL" id="KAI8434648.1"/>
    </source>
</evidence>
<sequence>MEVKKIQPASDEELKSCFPDLPLGPLDGFRRKASFDWRRMKLAYDNINAINTKNKVWSFMNHILCSNTRRPLRL</sequence>
<organism evidence="1 2">
    <name type="scientific">Choristoneura fumiferana</name>
    <name type="common">Spruce budworm moth</name>
    <name type="synonym">Archips fumiferana</name>
    <dbReference type="NCBI Taxonomy" id="7141"/>
    <lineage>
        <taxon>Eukaryota</taxon>
        <taxon>Metazoa</taxon>
        <taxon>Ecdysozoa</taxon>
        <taxon>Arthropoda</taxon>
        <taxon>Hexapoda</taxon>
        <taxon>Insecta</taxon>
        <taxon>Pterygota</taxon>
        <taxon>Neoptera</taxon>
        <taxon>Endopterygota</taxon>
        <taxon>Lepidoptera</taxon>
        <taxon>Glossata</taxon>
        <taxon>Ditrysia</taxon>
        <taxon>Tortricoidea</taxon>
        <taxon>Tortricidae</taxon>
        <taxon>Tortricinae</taxon>
        <taxon>Choristoneura</taxon>
    </lineage>
</organism>
<keyword evidence="2" id="KW-1185">Reference proteome</keyword>
<proteinExistence type="predicted"/>
<comment type="caution">
    <text evidence="1">The sequence shown here is derived from an EMBL/GenBank/DDBJ whole genome shotgun (WGS) entry which is preliminary data.</text>
</comment>
<dbReference type="EMBL" id="CM046105">
    <property type="protein sequence ID" value="KAI8434648.1"/>
    <property type="molecule type" value="Genomic_DNA"/>
</dbReference>
<accession>A0ACC0KEB4</accession>
<evidence type="ECO:0000313" key="2">
    <source>
        <dbReference type="Proteomes" id="UP001064048"/>
    </source>
</evidence>
<protein>
    <submittedName>
        <fullName evidence="1">Uncharacterized protein</fullName>
    </submittedName>
</protein>
<reference evidence="1 2" key="1">
    <citation type="journal article" date="2022" name="Genome Biol. Evol.">
        <title>The Spruce Budworm Genome: Reconstructing the Evolutionary History of Antifreeze Proteins.</title>
        <authorList>
            <person name="Beliveau C."/>
            <person name="Gagne P."/>
            <person name="Picq S."/>
            <person name="Vernygora O."/>
            <person name="Keeling C.I."/>
            <person name="Pinkney K."/>
            <person name="Doucet D."/>
            <person name="Wen F."/>
            <person name="Johnston J.S."/>
            <person name="Maaroufi H."/>
            <person name="Boyle B."/>
            <person name="Laroche J."/>
            <person name="Dewar K."/>
            <person name="Juretic N."/>
            <person name="Blackburn G."/>
            <person name="Nisole A."/>
            <person name="Brunet B."/>
            <person name="Brandao M."/>
            <person name="Lumley L."/>
            <person name="Duan J."/>
            <person name="Quan G."/>
            <person name="Lucarotti C.J."/>
            <person name="Roe A.D."/>
            <person name="Sperling F.A.H."/>
            <person name="Levesque R.C."/>
            <person name="Cusson M."/>
        </authorList>
    </citation>
    <scope>NUCLEOTIDE SEQUENCE [LARGE SCALE GENOMIC DNA]</scope>
    <source>
        <strain evidence="1">Glfc:IPQL:Cfum</strain>
    </source>
</reference>